<keyword evidence="2" id="KW-1185">Reference proteome</keyword>
<dbReference type="InterPro" id="IPR007411">
    <property type="entry name" value="EpmC"/>
</dbReference>
<name>G4QHT3_GLANF</name>
<keyword evidence="1" id="KW-0067">ATP-binding</keyword>
<evidence type="ECO:0000313" key="2">
    <source>
        <dbReference type="Proteomes" id="UP000009282"/>
    </source>
</evidence>
<evidence type="ECO:0000313" key="1">
    <source>
        <dbReference type="EMBL" id="AEP30310.1"/>
    </source>
</evidence>
<dbReference type="AlphaFoldDB" id="G4QHT3"/>
<sequence length="199" mass="22482">MNHLPFSNKHGVNKKAEDLITLFNACFANTENTQLVGNADEPIYQPSSGDGQCSLVIFTQDYFSSALHEIAHWCIAGKERRTLVDYGYWYLPDGRDAEQQARFEAAEVKPQALEYAFSLAAGVKFRVSIDNLQGDETCSKQFENAVENQLKHFIQLGFNARAQQFLDALHQFYGTARLQAFNPLKNHTVTLESKVEKTI</sequence>
<protein>
    <submittedName>
        <fullName evidence="1">ABC transporter ATP-binding protein</fullName>
    </submittedName>
</protein>
<proteinExistence type="predicted"/>
<keyword evidence="1" id="KW-0547">Nucleotide-binding</keyword>
<dbReference type="Pfam" id="PF04315">
    <property type="entry name" value="EpmC"/>
    <property type="match status" value="1"/>
</dbReference>
<dbReference type="RefSeq" id="WP_014109183.1">
    <property type="nucleotide sequence ID" value="NC_016041.1"/>
</dbReference>
<organism evidence="1 2">
    <name type="scientific">Glaciecola nitratireducens (strain JCM 12485 / KCTC 12276 / FR1064)</name>
    <dbReference type="NCBI Taxonomy" id="1085623"/>
    <lineage>
        <taxon>Bacteria</taxon>
        <taxon>Pseudomonadati</taxon>
        <taxon>Pseudomonadota</taxon>
        <taxon>Gammaproteobacteria</taxon>
        <taxon>Alteromonadales</taxon>
        <taxon>Alteromonadaceae</taxon>
        <taxon>Brumicola</taxon>
    </lineage>
</organism>
<dbReference type="KEGG" id="gni:GNIT_2207"/>
<gene>
    <name evidence="1" type="ordered locus">GNIT_2207</name>
</gene>
<dbReference type="STRING" id="1085623.GNIT_2207"/>
<accession>G4QHT3</accession>
<reference evidence="1 2" key="1">
    <citation type="journal article" date="2011" name="J. Bacteriol.">
        <title>Complete genome sequence of seawater bacterium Glaciecola nitratireducens FR1064T.</title>
        <authorList>
            <person name="Bian F."/>
            <person name="Qin Q.L."/>
            <person name="Xie B.B."/>
            <person name="Shu Y.L."/>
            <person name="Zhang X.Y."/>
            <person name="Yu Y."/>
            <person name="Chen B."/>
            <person name="Chen X.L."/>
            <person name="Zhou B.C."/>
            <person name="Zhang Y.Z."/>
        </authorList>
    </citation>
    <scope>NUCLEOTIDE SEQUENCE [LARGE SCALE GENOMIC DNA]</scope>
    <source>
        <strain evidence="2">JCM 12485 / KCTC 12276 / FR1064</strain>
    </source>
</reference>
<dbReference type="GO" id="GO:0005524">
    <property type="term" value="F:ATP binding"/>
    <property type="evidence" value="ECO:0007669"/>
    <property type="project" value="UniProtKB-KW"/>
</dbReference>
<dbReference type="HOGENOM" id="CLU_097152_0_0_6"/>
<dbReference type="EMBL" id="CP003060">
    <property type="protein sequence ID" value="AEP30310.1"/>
    <property type="molecule type" value="Genomic_DNA"/>
</dbReference>
<dbReference type="eggNOG" id="COG3101">
    <property type="taxonomic scope" value="Bacteria"/>
</dbReference>
<dbReference type="Proteomes" id="UP000009282">
    <property type="component" value="Chromosome"/>
</dbReference>